<sequence>MSKSWVDPEAALQFITKNGEIAYLIYQSRDTVTAELEEDGDKLNIKLKTATKVSNLVEQHVYKLKVDTDTEVIEVLINGNSTPIDIVSGS</sequence>
<reference evidence="1 2" key="1">
    <citation type="journal article" date="2012" name="J. Bacteriol.">
        <title>Genome Sequence of the Antarctic Psychrophile Bacterium Planococcus antarcticus DSM 14505.</title>
        <authorList>
            <person name="Margolles A."/>
            <person name="Gueimonde M."/>
            <person name="Sanchez B."/>
        </authorList>
    </citation>
    <scope>NUCLEOTIDE SEQUENCE [LARGE SCALE GENOMIC DNA]</scope>
    <source>
        <strain evidence="1 2">DSM 14505</strain>
    </source>
</reference>
<comment type="caution">
    <text evidence="1">The sequence shown here is derived from an EMBL/GenBank/DDBJ whole genome shotgun (WGS) entry which is preliminary data.</text>
</comment>
<proteinExistence type="predicted"/>
<dbReference type="AlphaFoldDB" id="A0AA87ILJ7"/>
<dbReference type="Proteomes" id="UP000004725">
    <property type="component" value="Unassembled WGS sequence"/>
</dbReference>
<evidence type="ECO:0000313" key="1">
    <source>
        <dbReference type="EMBL" id="EIM05693.1"/>
    </source>
</evidence>
<dbReference type="EMBL" id="AJYB01000056">
    <property type="protein sequence ID" value="EIM05693.1"/>
    <property type="molecule type" value="Genomic_DNA"/>
</dbReference>
<evidence type="ECO:0000313" key="2">
    <source>
        <dbReference type="Proteomes" id="UP000004725"/>
    </source>
</evidence>
<name>A0AA87ILJ7_9BACL</name>
<accession>A0AA87ILJ7</accession>
<dbReference type="RefSeq" id="WP_006830932.1">
    <property type="nucleotide sequence ID" value="NZ_AJYB01000056.1"/>
</dbReference>
<gene>
    <name evidence="1" type="ORF">A1A1_14874</name>
</gene>
<organism evidence="1 2">
    <name type="scientific">Planococcus antarcticus DSM 14505</name>
    <dbReference type="NCBI Taxonomy" id="1185653"/>
    <lineage>
        <taxon>Bacteria</taxon>
        <taxon>Bacillati</taxon>
        <taxon>Bacillota</taxon>
        <taxon>Bacilli</taxon>
        <taxon>Bacillales</taxon>
        <taxon>Caryophanaceae</taxon>
        <taxon>Planococcus</taxon>
    </lineage>
</organism>
<protein>
    <submittedName>
        <fullName evidence="1">Uncharacterized protein</fullName>
    </submittedName>
</protein>